<dbReference type="Proteomes" id="UP000231655">
    <property type="component" value="Unassembled WGS sequence"/>
</dbReference>
<evidence type="ECO:0000256" key="1">
    <source>
        <dbReference type="SAM" id="SignalP"/>
    </source>
</evidence>
<name>A0A285J0F9_9RHOB</name>
<keyword evidence="1" id="KW-0732">Signal</keyword>
<gene>
    <name evidence="2" type="ORF">CVM39_08645</name>
    <name evidence="3" type="ORF">SAMN06297129_2627</name>
</gene>
<evidence type="ECO:0000313" key="2">
    <source>
        <dbReference type="EMBL" id="PJE29948.1"/>
    </source>
</evidence>
<evidence type="ECO:0000313" key="3">
    <source>
        <dbReference type="EMBL" id="SNY53785.1"/>
    </source>
</evidence>
<evidence type="ECO:0000313" key="4">
    <source>
        <dbReference type="Proteomes" id="UP000231655"/>
    </source>
</evidence>
<evidence type="ECO:0000313" key="5">
    <source>
        <dbReference type="Proteomes" id="UP000231702"/>
    </source>
</evidence>
<dbReference type="InterPro" id="IPR011990">
    <property type="entry name" value="TPR-like_helical_dom_sf"/>
</dbReference>
<feature type="chain" id="PRO_5012741287" evidence="1">
    <location>
        <begin position="26"/>
        <end position="467"/>
    </location>
</feature>
<organism evidence="3 4">
    <name type="scientific">Pseudooceanicola antarcticus</name>
    <dbReference type="NCBI Taxonomy" id="1247613"/>
    <lineage>
        <taxon>Bacteria</taxon>
        <taxon>Pseudomonadati</taxon>
        <taxon>Pseudomonadota</taxon>
        <taxon>Alphaproteobacteria</taxon>
        <taxon>Rhodobacterales</taxon>
        <taxon>Paracoccaceae</taxon>
        <taxon>Pseudooceanicola</taxon>
    </lineage>
</organism>
<accession>A0A285J0F9</accession>
<feature type="signal peptide" evidence="1">
    <location>
        <begin position="1"/>
        <end position="25"/>
    </location>
</feature>
<dbReference type="InterPro" id="IPR021323">
    <property type="entry name" value="DUF2927"/>
</dbReference>
<dbReference type="SUPFAM" id="SSF48452">
    <property type="entry name" value="TPR-like"/>
    <property type="match status" value="1"/>
</dbReference>
<reference evidence="3 4" key="1">
    <citation type="submission" date="2017-09" db="EMBL/GenBank/DDBJ databases">
        <authorList>
            <person name="Ehlers B."/>
            <person name="Leendertz F.H."/>
        </authorList>
    </citation>
    <scope>NUCLEOTIDE SEQUENCE [LARGE SCALE GENOMIC DNA]</scope>
    <source>
        <strain evidence="3 4">CGMCC 1.12662</strain>
    </source>
</reference>
<protein>
    <submittedName>
        <fullName evidence="2">DUF2927 domain-containing protein</fullName>
    </submittedName>
</protein>
<dbReference type="RefSeq" id="WP_097146361.1">
    <property type="nucleotide sequence ID" value="NZ_OBEA01000005.1"/>
</dbReference>
<proteinExistence type="predicted"/>
<dbReference type="Proteomes" id="UP000231702">
    <property type="component" value="Unassembled WGS sequence"/>
</dbReference>
<sequence length="467" mass="51373">MRPLRALCTLLSLGLPLGLLTGCMAPPLETSATPTRAAQQALPDLPPMKLFAASGAPDSLPISNADLARDFLDLSFQLESGRSLPVFTRFEGQIRVGLAGQVPPGMARDLDAVIARLRREAGIDIIRLPSGYEGNLNINAVPGEEIRKELPAAACFVVPGITRLSQYRQARRQDRTDWTRLKTRSKLAIFVPSDAAPQETRDCLHEELAQALGPLNDLYRLPDSTFNDDNIHSILTRYDMLILRMTYAPELRSGMSRAEVQARLPDLLDRLNPGGRNVAPRHLGATPQAWMNEVARALGPGISPANRVRGARQAVALAQSYGWTDHRLAFSYYMLGRLSQSQDPRAAHRYLLQAHQLYSRDRGTRLHAAHTAVQLAAFALAGGDPEKALALLSGRAQVAREYQNAMLLANIEMLRAEALEQTGQPQEARRVRLDSLGWARYGFGPDWAVRARLQEIAALNPARGKSL</sequence>
<dbReference type="AlphaFoldDB" id="A0A285J0F9"/>
<dbReference type="Pfam" id="PF11150">
    <property type="entry name" value="DUF2927"/>
    <property type="match status" value="1"/>
</dbReference>
<dbReference type="EMBL" id="OBEA01000005">
    <property type="protein sequence ID" value="SNY53785.1"/>
    <property type="molecule type" value="Genomic_DNA"/>
</dbReference>
<reference evidence="2 5" key="2">
    <citation type="journal article" date="2018" name="Int. J. Syst. Evol. Microbiol.">
        <title>Pseudooceanicola lipolyticus sp. nov., a marine alphaproteobacterium, reclassification of Oceanicola flagellatus as Pseudooceanicola flagellatus comb. nov. and emended description of the genus Pseudooceanicola.</title>
        <authorList>
            <person name="Huang M.-M."/>
            <person name="Guo L.-L."/>
            <person name="Wu Y.-H."/>
            <person name="Lai Q.-L."/>
            <person name="Shao Z.-Z."/>
            <person name="Wang C.-S."/>
            <person name="Wu M."/>
            <person name="Xu X.-W."/>
        </authorList>
    </citation>
    <scope>NUCLEOTIDE SEQUENCE [LARGE SCALE GENOMIC DNA]</scope>
    <source>
        <strain evidence="2 5">Ar-45</strain>
    </source>
</reference>
<dbReference type="EMBL" id="PGTD01000015">
    <property type="protein sequence ID" value="PJE29948.1"/>
    <property type="molecule type" value="Genomic_DNA"/>
</dbReference>
<keyword evidence="5" id="KW-1185">Reference proteome</keyword>
<dbReference type="OrthoDB" id="7823193at2"/>
<dbReference type="PROSITE" id="PS51257">
    <property type="entry name" value="PROKAR_LIPOPROTEIN"/>
    <property type="match status" value="1"/>
</dbReference>